<reference evidence="9 10" key="1">
    <citation type="submission" date="2024-06" db="EMBL/GenBank/DDBJ databases">
        <title>Complete genome of Phlyctema vagabunda strain 19-DSS-EL-015.</title>
        <authorList>
            <person name="Fiorenzani C."/>
        </authorList>
    </citation>
    <scope>NUCLEOTIDE SEQUENCE [LARGE SCALE GENOMIC DNA]</scope>
    <source>
        <strain evidence="9 10">19-DSS-EL-015</strain>
    </source>
</reference>
<evidence type="ECO:0000313" key="10">
    <source>
        <dbReference type="Proteomes" id="UP001629113"/>
    </source>
</evidence>
<dbReference type="Proteomes" id="UP001629113">
    <property type="component" value="Unassembled WGS sequence"/>
</dbReference>
<evidence type="ECO:0000256" key="5">
    <source>
        <dbReference type="ARBA" id="ARBA00022801"/>
    </source>
</evidence>
<evidence type="ECO:0000259" key="7">
    <source>
        <dbReference type="Pfam" id="PF12340"/>
    </source>
</evidence>
<evidence type="ECO:0000256" key="3">
    <source>
        <dbReference type="ARBA" id="ARBA00022670"/>
    </source>
</evidence>
<keyword evidence="4" id="KW-0833">Ubl conjugation pathway</keyword>
<keyword evidence="3" id="KW-0645">Protease</keyword>
<protein>
    <recommendedName>
        <fullName evidence="2">ubiquitinyl hydrolase 1</fullName>
        <ecNumber evidence="2">3.4.19.12</ecNumber>
    </recommendedName>
</protein>
<accession>A0ABR4PDI3</accession>
<evidence type="ECO:0000256" key="1">
    <source>
        <dbReference type="ARBA" id="ARBA00000707"/>
    </source>
</evidence>
<feature type="non-terminal residue" evidence="9">
    <location>
        <position position="1"/>
    </location>
</feature>
<dbReference type="PANTHER" id="PTHR13367">
    <property type="entry name" value="UBIQUITIN THIOESTERASE"/>
    <property type="match status" value="1"/>
</dbReference>
<dbReference type="EMBL" id="JBFCZG010000006">
    <property type="protein sequence ID" value="KAL3421378.1"/>
    <property type="molecule type" value="Genomic_DNA"/>
</dbReference>
<feature type="domain" description="DUF3638" evidence="7">
    <location>
        <begin position="8"/>
        <end position="168"/>
    </location>
</feature>
<dbReference type="EC" id="3.4.19.12" evidence="2"/>
<name>A0ABR4PDI3_9HELO</name>
<evidence type="ECO:0000256" key="4">
    <source>
        <dbReference type="ARBA" id="ARBA00022786"/>
    </source>
</evidence>
<dbReference type="InterPro" id="IPR022099">
    <property type="entry name" value="DUF3638"/>
</dbReference>
<dbReference type="InterPro" id="IPR022105">
    <property type="entry name" value="DUF3645"/>
</dbReference>
<comment type="caution">
    <text evidence="9">The sequence shown here is derived from an EMBL/GenBank/DDBJ whole genome shotgun (WGS) entry which is preliminary data.</text>
</comment>
<evidence type="ECO:0000259" key="8">
    <source>
        <dbReference type="Pfam" id="PF12359"/>
    </source>
</evidence>
<keyword evidence="10" id="KW-1185">Reference proteome</keyword>
<evidence type="ECO:0000256" key="2">
    <source>
        <dbReference type="ARBA" id="ARBA00012759"/>
    </source>
</evidence>
<keyword evidence="6" id="KW-0788">Thiol protease</keyword>
<comment type="catalytic activity">
    <reaction evidence="1">
        <text>Thiol-dependent hydrolysis of ester, thioester, amide, peptide and isopeptide bonds formed by the C-terminal Gly of ubiquitin (a 76-residue protein attached to proteins as an intracellular targeting signal).</text>
        <dbReference type="EC" id="3.4.19.12"/>
    </reaction>
</comment>
<gene>
    <name evidence="9" type="ORF">PVAG01_07823</name>
</gene>
<dbReference type="PANTHER" id="PTHR13367:SF32">
    <property type="entry name" value="DUF6606 DOMAIN-CONTAINING PROTEIN"/>
    <property type="match status" value="1"/>
</dbReference>
<feature type="domain" description="DUF3645" evidence="8">
    <location>
        <begin position="290"/>
        <end position="322"/>
    </location>
</feature>
<organism evidence="9 10">
    <name type="scientific">Phlyctema vagabunda</name>
    <dbReference type="NCBI Taxonomy" id="108571"/>
    <lineage>
        <taxon>Eukaryota</taxon>
        <taxon>Fungi</taxon>
        <taxon>Dikarya</taxon>
        <taxon>Ascomycota</taxon>
        <taxon>Pezizomycotina</taxon>
        <taxon>Leotiomycetes</taxon>
        <taxon>Helotiales</taxon>
        <taxon>Dermateaceae</taxon>
        <taxon>Phlyctema</taxon>
    </lineage>
</organism>
<sequence length="777" mass="87704">ANFPRHRVAATLANTKNILRLVVPAPLLLQTAQLMTRRLGGLLGREITHLPFSRKTSTSPDVIKLYHEVHKTVLTSSGVMISLPEHLLSFKLSGLQRLSDSRIPEAIPLVNVQSWLTKKCRDVLDECDFTLAVRTQLIYPSGSMTTVDGSPHRWETVEALLKLVEGHLFGLQTAYPQSIDIIHRPNGGFPIIFFLRRDVEDALSARLVNEICTGHTTILPVRDCKNIERSAIKKFISDPKVSQTIVGRVSRLFPDQPALKKTIYLLRGLLVHRILLLTLKKRWNVQYGLHPGRDPIAVPYHAKGLPSDQAEWGHPDVAILFTCLTFYYDGLNLSQLRQALEHVSKSDNPSWEYNRWTTDSNKLPDSLKEWNTVNVDDDTQFQTIWQSLRYNVIVIDYFLNNFVFPKHAKQFKVKLQASGWDIPLSASSTTGFSGTSDTMLPLNIKQQDLPSLSHTNAEVLTYLLQPRSRQYVLAADNQGKHLGEYEFLKFLRYQGMRILIDSGAKILELDNESLAKAWLSIETDAPAIIYFGLDGRPYVQYRNNVRIPLAASPFSENPGHCLVYLDEAHTRGTDLKLSAIARGALTLGLNSTKDIIVQAAMRLRQLGTTQSVLFLAPPEVHQNILDVCGKNWADTIDSSDVIYWLLEQTCDAIESLQPLYYSQGVDFCRRSQAALDLPDFLTEHDQREDYLDILRQKEQQTLAQLYKPSARSKAISKFTPASPQLATYIKDLNMRRKNFHDNGKAVHGSALQEVEQEREANISSVLTRVSLTCVGCC</sequence>
<dbReference type="Pfam" id="PF12340">
    <property type="entry name" value="DUF3638"/>
    <property type="match status" value="1"/>
</dbReference>
<evidence type="ECO:0000313" key="9">
    <source>
        <dbReference type="EMBL" id="KAL3421378.1"/>
    </source>
</evidence>
<keyword evidence="5" id="KW-0378">Hydrolase</keyword>
<proteinExistence type="predicted"/>
<evidence type="ECO:0000256" key="6">
    <source>
        <dbReference type="ARBA" id="ARBA00022807"/>
    </source>
</evidence>
<dbReference type="InterPro" id="IPR051346">
    <property type="entry name" value="OTU_Deubiquitinase"/>
</dbReference>
<dbReference type="Pfam" id="PF12359">
    <property type="entry name" value="DUF3645"/>
    <property type="match status" value="1"/>
</dbReference>